<comment type="caution">
    <text evidence="1">The sequence shown here is derived from an EMBL/GenBank/DDBJ whole genome shotgun (WGS) entry which is preliminary data.</text>
</comment>
<proteinExistence type="predicted"/>
<dbReference type="EMBL" id="JUIW01000018">
    <property type="protein sequence ID" value="RYJ40401.1"/>
    <property type="molecule type" value="Genomic_DNA"/>
</dbReference>
<keyword evidence="2" id="KW-1185">Reference proteome</keyword>
<name>A0A444W3C3_9FLAO</name>
<evidence type="ECO:0000313" key="1">
    <source>
        <dbReference type="EMBL" id="RYJ40401.1"/>
    </source>
</evidence>
<dbReference type="Proteomes" id="UP000289775">
    <property type="component" value="Unassembled WGS sequence"/>
</dbReference>
<protein>
    <submittedName>
        <fullName evidence="1">Uncharacterized protein</fullName>
    </submittedName>
</protein>
<gene>
    <name evidence="1" type="ORF">NU09_3447</name>
</gene>
<accession>A0A444W3C3</accession>
<organism evidence="1 2">
    <name type="scientific">Flavobacterium beibuense</name>
    <dbReference type="NCBI Taxonomy" id="657326"/>
    <lineage>
        <taxon>Bacteria</taxon>
        <taxon>Pseudomonadati</taxon>
        <taxon>Bacteroidota</taxon>
        <taxon>Flavobacteriia</taxon>
        <taxon>Flavobacteriales</taxon>
        <taxon>Flavobacteriaceae</taxon>
        <taxon>Flavobacterium</taxon>
    </lineage>
</organism>
<dbReference type="AlphaFoldDB" id="A0A444W3C3"/>
<reference evidence="1 2" key="1">
    <citation type="submission" date="2014-12" db="EMBL/GenBank/DDBJ databases">
        <title>Genome sequence of Flavobacterium beibuense RSKm HC5.</title>
        <authorList>
            <person name="Kim J.F."/>
            <person name="Song J.Y."/>
            <person name="Kwak M.-J."/>
            <person name="Lee S.-W."/>
        </authorList>
    </citation>
    <scope>NUCLEOTIDE SEQUENCE [LARGE SCALE GENOMIC DNA]</scope>
    <source>
        <strain evidence="1 2">RSKm HC5</strain>
    </source>
</reference>
<evidence type="ECO:0000313" key="2">
    <source>
        <dbReference type="Proteomes" id="UP000289775"/>
    </source>
</evidence>
<sequence length="163" mass="18750">MATADGRGVGHPGIDGHNIRRGVHIHRRVRYRVNCILCILKGLIVGNTVVRRVLRSQYLRIKDTKVKDMHTVVVPVIITGRQYRVCRGVGHCCLLHQELHRCRYGTTALDVLYPYKDILWRAYVVVLVRQCRARIKGSLVKVEPYKVIIRICILTQYLRDVAA</sequence>